<dbReference type="EMBL" id="JAUYZG010000024">
    <property type="protein sequence ID" value="KAK2869817.1"/>
    <property type="molecule type" value="Genomic_DNA"/>
</dbReference>
<evidence type="ECO:0000313" key="2">
    <source>
        <dbReference type="Proteomes" id="UP001187343"/>
    </source>
</evidence>
<keyword evidence="2" id="KW-1185">Reference proteome</keyword>
<accession>A0AA88P3Z8</accession>
<sequence>MLCVLLPSNGRRCAFSPVPQALQQDSCCTSEVVIEMTWRRLASALTQGCHVQRGAVAGFACPHPVMANRGEGDTCGGRNSPRSYLSHAFISLSFCLRDTLTRLYNQLSGTKRLSDPRSRRRSRVSFRH</sequence>
<name>A0AA88P3Z8_9TELE</name>
<reference evidence="1" key="1">
    <citation type="submission" date="2023-08" db="EMBL/GenBank/DDBJ databases">
        <title>Chromosome-level Genome Assembly of mud carp (Cirrhinus molitorella).</title>
        <authorList>
            <person name="Liu H."/>
        </authorList>
    </citation>
    <scope>NUCLEOTIDE SEQUENCE</scope>
    <source>
        <strain evidence="1">Prfri</strain>
        <tissue evidence="1">Muscle</tissue>
    </source>
</reference>
<evidence type="ECO:0000313" key="1">
    <source>
        <dbReference type="EMBL" id="KAK2869817.1"/>
    </source>
</evidence>
<comment type="caution">
    <text evidence="1">The sequence shown here is derived from an EMBL/GenBank/DDBJ whole genome shotgun (WGS) entry which is preliminary data.</text>
</comment>
<protein>
    <submittedName>
        <fullName evidence="1">Uncharacterized protein</fullName>
    </submittedName>
</protein>
<organism evidence="1 2">
    <name type="scientific">Cirrhinus molitorella</name>
    <name type="common">mud carp</name>
    <dbReference type="NCBI Taxonomy" id="172907"/>
    <lineage>
        <taxon>Eukaryota</taxon>
        <taxon>Metazoa</taxon>
        <taxon>Chordata</taxon>
        <taxon>Craniata</taxon>
        <taxon>Vertebrata</taxon>
        <taxon>Euteleostomi</taxon>
        <taxon>Actinopterygii</taxon>
        <taxon>Neopterygii</taxon>
        <taxon>Teleostei</taxon>
        <taxon>Ostariophysi</taxon>
        <taxon>Cypriniformes</taxon>
        <taxon>Cyprinidae</taxon>
        <taxon>Labeoninae</taxon>
        <taxon>Labeonini</taxon>
        <taxon>Cirrhinus</taxon>
    </lineage>
</organism>
<dbReference type="AlphaFoldDB" id="A0AA88P3Z8"/>
<dbReference type="Proteomes" id="UP001187343">
    <property type="component" value="Unassembled WGS sequence"/>
</dbReference>
<gene>
    <name evidence="1" type="ORF">Q8A67_024209</name>
</gene>
<proteinExistence type="predicted"/>